<keyword evidence="1" id="KW-0732">Signal</keyword>
<dbReference type="EMBL" id="LUAW01000028">
    <property type="protein sequence ID" value="KYQ71347.1"/>
    <property type="molecule type" value="Genomic_DNA"/>
</dbReference>
<name>A0A151XZY1_9GAMM</name>
<feature type="signal peptide" evidence="1">
    <location>
        <begin position="1"/>
        <end position="21"/>
    </location>
</feature>
<accession>A0A151XZY1</accession>
<protein>
    <recommendedName>
        <fullName evidence="4">DUF4179 domain-containing protein</fullName>
    </recommendedName>
</protein>
<keyword evidence="3" id="KW-1185">Reference proteome</keyword>
<evidence type="ECO:0000256" key="1">
    <source>
        <dbReference type="SAM" id="SignalP"/>
    </source>
</evidence>
<dbReference type="RefSeq" id="WP_067670222.1">
    <property type="nucleotide sequence ID" value="NZ_CBCSIK010000004.1"/>
</dbReference>
<evidence type="ECO:0000313" key="2">
    <source>
        <dbReference type="EMBL" id="KYQ71347.1"/>
    </source>
</evidence>
<proteinExistence type="predicted"/>
<feature type="chain" id="PRO_5007592100" description="DUF4179 domain-containing protein" evidence="1">
    <location>
        <begin position="22"/>
        <end position="99"/>
    </location>
</feature>
<dbReference type="Proteomes" id="UP000076276">
    <property type="component" value="Unassembled WGS sequence"/>
</dbReference>
<sequence>MRSPLVHALFLSLGLTFAAQAGHAAAISKAANSKVSMPAEKKSPIEKALNQQKTEGKLPSDDNLKVLTAIKAPPTQTFFASQNQSFTRFVQSLFLQNNS</sequence>
<evidence type="ECO:0000313" key="3">
    <source>
        <dbReference type="Proteomes" id="UP000076276"/>
    </source>
</evidence>
<gene>
    <name evidence="2" type="ORF">AZH43_15120</name>
</gene>
<dbReference type="OrthoDB" id="6711284at2"/>
<dbReference type="AlphaFoldDB" id="A0A151XZY1"/>
<reference evidence="2 3" key="1">
    <citation type="submission" date="2016-03" db="EMBL/GenBank/DDBJ databases">
        <title>Acinetobacter genomospecies 28 strain ANC 4149.</title>
        <authorList>
            <person name="Radolfova-Krizova L."/>
            <person name="Nemec A."/>
        </authorList>
    </citation>
    <scope>NUCLEOTIDE SEQUENCE [LARGE SCALE GENOMIC DNA]</scope>
    <source>
        <strain evidence="2 3">ANC 4149</strain>
    </source>
</reference>
<comment type="caution">
    <text evidence="2">The sequence shown here is derived from an EMBL/GenBank/DDBJ whole genome shotgun (WGS) entry which is preliminary data.</text>
</comment>
<evidence type="ECO:0008006" key="4">
    <source>
        <dbReference type="Google" id="ProtNLM"/>
    </source>
</evidence>
<organism evidence="2 3">
    <name type="scientific">Acinetobacter pragensis</name>
    <dbReference type="NCBI Taxonomy" id="1806892"/>
    <lineage>
        <taxon>Bacteria</taxon>
        <taxon>Pseudomonadati</taxon>
        <taxon>Pseudomonadota</taxon>
        <taxon>Gammaproteobacteria</taxon>
        <taxon>Moraxellales</taxon>
        <taxon>Moraxellaceae</taxon>
        <taxon>Acinetobacter</taxon>
    </lineage>
</organism>